<dbReference type="OrthoDB" id="2988592at2"/>
<proteinExistence type="predicted"/>
<evidence type="ECO:0000313" key="2">
    <source>
        <dbReference type="EMBL" id="SEM67444.1"/>
    </source>
</evidence>
<dbReference type="STRING" id="1173111.SAMN05444955_10125"/>
<keyword evidence="1" id="KW-1133">Transmembrane helix</keyword>
<name>A0A1H8ABZ3_9BACL</name>
<dbReference type="AlphaFoldDB" id="A0A1H8ABZ3"/>
<sequence>MRKLLSWFLKLVSGLLLSGIAWILFVALQQIYYSEPDQVYLMGTTISYAFVYVFLCIVIFFVFSFLKLRFNPDKLKRRFFVFAAFYLVCSPLVILAFDNYLLVTPKGMVYNKFLSVGDGKVKRWREISQVELDYQVTAFPFQRENRVRLRYFVHFKDGPTVDLNHYNSPLYDADQFKAIHRVLLKQGVPVKLKRPLPEKYAKENPFVYEMFHFKQ</sequence>
<organism evidence="2 3">
    <name type="scientific">Lihuaxuella thermophila</name>
    <dbReference type="NCBI Taxonomy" id="1173111"/>
    <lineage>
        <taxon>Bacteria</taxon>
        <taxon>Bacillati</taxon>
        <taxon>Bacillota</taxon>
        <taxon>Bacilli</taxon>
        <taxon>Bacillales</taxon>
        <taxon>Thermoactinomycetaceae</taxon>
        <taxon>Lihuaxuella</taxon>
    </lineage>
</organism>
<keyword evidence="1" id="KW-0812">Transmembrane</keyword>
<keyword evidence="1" id="KW-0472">Membrane</keyword>
<evidence type="ECO:0000256" key="1">
    <source>
        <dbReference type="SAM" id="Phobius"/>
    </source>
</evidence>
<dbReference type="EMBL" id="FOCQ01000001">
    <property type="protein sequence ID" value="SEM67444.1"/>
    <property type="molecule type" value="Genomic_DNA"/>
</dbReference>
<feature type="transmembrane region" description="Helical" evidence="1">
    <location>
        <begin position="45"/>
        <end position="66"/>
    </location>
</feature>
<feature type="transmembrane region" description="Helical" evidence="1">
    <location>
        <begin position="78"/>
        <end position="97"/>
    </location>
</feature>
<accession>A0A1H8ABZ3</accession>
<keyword evidence="3" id="KW-1185">Reference proteome</keyword>
<feature type="transmembrane region" description="Helical" evidence="1">
    <location>
        <begin position="7"/>
        <end position="33"/>
    </location>
</feature>
<evidence type="ECO:0000313" key="3">
    <source>
        <dbReference type="Proteomes" id="UP000199695"/>
    </source>
</evidence>
<dbReference type="Proteomes" id="UP000199695">
    <property type="component" value="Unassembled WGS sequence"/>
</dbReference>
<dbReference type="RefSeq" id="WP_089964345.1">
    <property type="nucleotide sequence ID" value="NZ_FOCQ01000001.1"/>
</dbReference>
<reference evidence="2 3" key="1">
    <citation type="submission" date="2016-10" db="EMBL/GenBank/DDBJ databases">
        <authorList>
            <person name="de Groot N.N."/>
        </authorList>
    </citation>
    <scope>NUCLEOTIDE SEQUENCE [LARGE SCALE GENOMIC DNA]</scope>
    <source>
        <strain evidence="2 3">DSM 46701</strain>
    </source>
</reference>
<protein>
    <submittedName>
        <fullName evidence="2">Uncharacterized protein</fullName>
    </submittedName>
</protein>
<gene>
    <name evidence="2" type="ORF">SAMN05444955_10125</name>
</gene>